<dbReference type="AlphaFoldDB" id="A0A917N0J6"/>
<evidence type="ECO:0000256" key="1">
    <source>
        <dbReference type="ARBA" id="ARBA00009156"/>
    </source>
</evidence>
<name>A0A917N0J6_9SPHI</name>
<evidence type="ECO:0000313" key="7">
    <source>
        <dbReference type="Proteomes" id="UP000662074"/>
    </source>
</evidence>
<dbReference type="CDD" id="cd07770">
    <property type="entry name" value="ASKHA_NBD_FGGY_GntK"/>
    <property type="match status" value="1"/>
</dbReference>
<evidence type="ECO:0000256" key="3">
    <source>
        <dbReference type="ARBA" id="ARBA00022777"/>
    </source>
</evidence>
<proteinExistence type="inferred from homology"/>
<dbReference type="EMBL" id="BMDO01000001">
    <property type="protein sequence ID" value="GGI49504.1"/>
    <property type="molecule type" value="Genomic_DNA"/>
</dbReference>
<protein>
    <submittedName>
        <fullName evidence="6">Gluconate kinase</fullName>
    </submittedName>
</protein>
<dbReference type="InterPro" id="IPR018485">
    <property type="entry name" value="FGGY_C"/>
</dbReference>
<feature type="domain" description="Carbohydrate kinase FGGY C-terminal" evidence="5">
    <location>
        <begin position="255"/>
        <end position="443"/>
    </location>
</feature>
<evidence type="ECO:0000259" key="4">
    <source>
        <dbReference type="Pfam" id="PF00370"/>
    </source>
</evidence>
<evidence type="ECO:0000259" key="5">
    <source>
        <dbReference type="Pfam" id="PF02782"/>
    </source>
</evidence>
<dbReference type="RefSeq" id="WP_188413837.1">
    <property type="nucleotide sequence ID" value="NZ_BMDO01000001.1"/>
</dbReference>
<dbReference type="InterPro" id="IPR050406">
    <property type="entry name" value="FGGY_Carb_Kinase"/>
</dbReference>
<dbReference type="SUPFAM" id="SSF53067">
    <property type="entry name" value="Actin-like ATPase domain"/>
    <property type="match status" value="2"/>
</dbReference>
<evidence type="ECO:0000313" key="6">
    <source>
        <dbReference type="EMBL" id="GGI49504.1"/>
    </source>
</evidence>
<comment type="similarity">
    <text evidence="1">Belongs to the FGGY kinase family.</text>
</comment>
<reference evidence="6" key="1">
    <citation type="journal article" date="2014" name="Int. J. Syst. Evol. Microbiol.">
        <title>Complete genome sequence of Corynebacterium casei LMG S-19264T (=DSM 44701T), isolated from a smear-ripened cheese.</title>
        <authorList>
            <consortium name="US DOE Joint Genome Institute (JGI-PGF)"/>
            <person name="Walter F."/>
            <person name="Albersmeier A."/>
            <person name="Kalinowski J."/>
            <person name="Ruckert C."/>
        </authorList>
    </citation>
    <scope>NUCLEOTIDE SEQUENCE</scope>
    <source>
        <strain evidence="6">CCM 8711</strain>
    </source>
</reference>
<dbReference type="InterPro" id="IPR000577">
    <property type="entry name" value="Carb_kinase_FGGY"/>
</dbReference>
<dbReference type="Proteomes" id="UP000662074">
    <property type="component" value="Unassembled WGS sequence"/>
</dbReference>
<dbReference type="InterPro" id="IPR018483">
    <property type="entry name" value="Carb_kinase_FGGY_CS"/>
</dbReference>
<dbReference type="Gene3D" id="3.30.420.40">
    <property type="match status" value="2"/>
</dbReference>
<organism evidence="6 7">
    <name type="scientific">Mucilaginibacter galii</name>
    <dbReference type="NCBI Taxonomy" id="2005073"/>
    <lineage>
        <taxon>Bacteria</taxon>
        <taxon>Pseudomonadati</taxon>
        <taxon>Bacteroidota</taxon>
        <taxon>Sphingobacteriia</taxon>
        <taxon>Sphingobacteriales</taxon>
        <taxon>Sphingobacteriaceae</taxon>
        <taxon>Mucilaginibacter</taxon>
    </lineage>
</organism>
<reference evidence="6" key="2">
    <citation type="submission" date="2020-09" db="EMBL/GenBank/DDBJ databases">
        <authorList>
            <person name="Sun Q."/>
            <person name="Sedlacek I."/>
        </authorList>
    </citation>
    <scope>NUCLEOTIDE SEQUENCE</scope>
    <source>
        <strain evidence="6">CCM 8711</strain>
    </source>
</reference>
<dbReference type="GO" id="GO:0016301">
    <property type="term" value="F:kinase activity"/>
    <property type="evidence" value="ECO:0007669"/>
    <property type="project" value="UniProtKB-KW"/>
</dbReference>
<keyword evidence="3 6" id="KW-0418">Kinase</keyword>
<dbReference type="GO" id="GO:0016773">
    <property type="term" value="F:phosphotransferase activity, alcohol group as acceptor"/>
    <property type="evidence" value="ECO:0007669"/>
    <property type="project" value="InterPro"/>
</dbReference>
<dbReference type="PROSITE" id="PS00933">
    <property type="entry name" value="FGGY_KINASES_1"/>
    <property type="match status" value="1"/>
</dbReference>
<evidence type="ECO:0000256" key="2">
    <source>
        <dbReference type="ARBA" id="ARBA00022679"/>
    </source>
</evidence>
<sequence>MQEEYILGIDIGTGSTKGVGLSLKGTVLASAQHHYLINEPQPGYSEQDPEAIWQAFVDCVKDVTAEIKRPPAAVSFSSAMHSLIAVDDKGTALHPMITWADTRSEKLATQLRASPQGEAIYRQTGTPIHPMTPLCKLLWMKEHDAGLFHKAAKFISIKEYLWYKLFNAFEVDYSLASATGLFDIVKLQWSDEACQLAGITTDKLSKPVDTNYTQKALIPDAEKLLGIPGNTPFVIGASDGCCANLGSHVTGAGTAALTIGTSGAVRITGAQPVYNYPAMIFNYLLNHNTYVSGGAVNNGGIALDWLLKKFLNISKPTDEDYKDLFKAINTVPAGSEGLLFLPYLYGERAPIWDANSSGAYLNIQPQHSQQHFLRAGLEGICFALADVVNTLEQASTPIKQISISGGFISSATWVQILANITGKKLVVQQTEDASAMGAVYIAMQELFPDTQLPHLPDAQVIEPDAESHKVYAKMFPLFKKVYEDLKGSMQVLNGLTEQG</sequence>
<dbReference type="Pfam" id="PF00370">
    <property type="entry name" value="FGGY_N"/>
    <property type="match status" value="1"/>
</dbReference>
<dbReference type="InterPro" id="IPR043129">
    <property type="entry name" value="ATPase_NBD"/>
</dbReference>
<dbReference type="PANTHER" id="PTHR43095:SF2">
    <property type="entry name" value="GLUCONOKINASE"/>
    <property type="match status" value="1"/>
</dbReference>
<comment type="caution">
    <text evidence="6">The sequence shown here is derived from an EMBL/GenBank/DDBJ whole genome shotgun (WGS) entry which is preliminary data.</text>
</comment>
<dbReference type="Pfam" id="PF02782">
    <property type="entry name" value="FGGY_C"/>
    <property type="match status" value="1"/>
</dbReference>
<gene>
    <name evidence="6" type="ORF">GCM10011425_07160</name>
</gene>
<dbReference type="InterPro" id="IPR018484">
    <property type="entry name" value="FGGY_N"/>
</dbReference>
<dbReference type="PANTHER" id="PTHR43095">
    <property type="entry name" value="SUGAR KINASE"/>
    <property type="match status" value="1"/>
</dbReference>
<dbReference type="GO" id="GO:0005975">
    <property type="term" value="P:carbohydrate metabolic process"/>
    <property type="evidence" value="ECO:0007669"/>
    <property type="project" value="InterPro"/>
</dbReference>
<keyword evidence="7" id="KW-1185">Reference proteome</keyword>
<keyword evidence="2" id="KW-0808">Transferase</keyword>
<dbReference type="PIRSF" id="PIRSF000538">
    <property type="entry name" value="GlpK"/>
    <property type="match status" value="1"/>
</dbReference>
<accession>A0A917N0J6</accession>
<feature type="domain" description="Carbohydrate kinase FGGY N-terminal" evidence="4">
    <location>
        <begin position="5"/>
        <end position="246"/>
    </location>
</feature>